<proteinExistence type="predicted"/>
<dbReference type="Proteomes" id="UP000654075">
    <property type="component" value="Unassembled WGS sequence"/>
</dbReference>
<keyword evidence="3" id="KW-1185">Reference proteome</keyword>
<dbReference type="EMBL" id="CAJNNV010005690">
    <property type="protein sequence ID" value="CAE8592449.1"/>
    <property type="molecule type" value="Genomic_DNA"/>
</dbReference>
<accession>A0A813E0Z4</accession>
<name>A0A813E0Z4_POLGL</name>
<dbReference type="AlphaFoldDB" id="A0A813E0Z4"/>
<evidence type="ECO:0000313" key="2">
    <source>
        <dbReference type="EMBL" id="CAE8592449.1"/>
    </source>
</evidence>
<feature type="region of interest" description="Disordered" evidence="1">
    <location>
        <begin position="45"/>
        <end position="74"/>
    </location>
</feature>
<protein>
    <submittedName>
        <fullName evidence="2">Uncharacterized protein</fullName>
    </submittedName>
</protein>
<comment type="caution">
    <text evidence="2">The sequence shown here is derived from an EMBL/GenBank/DDBJ whole genome shotgun (WGS) entry which is preliminary data.</text>
</comment>
<gene>
    <name evidence="2" type="ORF">PGLA1383_LOCUS11103</name>
</gene>
<sequence length="74" mass="7865">MRTRMRMGLAAASAVRARRLASSTALVDVLEASSGYMSPACRLGSADRPGSQFVSSASTTSTSYRSIPRMHLRG</sequence>
<reference evidence="2" key="1">
    <citation type="submission" date="2021-02" db="EMBL/GenBank/DDBJ databases">
        <authorList>
            <person name="Dougan E. K."/>
            <person name="Rhodes N."/>
            <person name="Thang M."/>
            <person name="Chan C."/>
        </authorList>
    </citation>
    <scope>NUCLEOTIDE SEQUENCE</scope>
</reference>
<organism evidence="2 3">
    <name type="scientific">Polarella glacialis</name>
    <name type="common">Dinoflagellate</name>
    <dbReference type="NCBI Taxonomy" id="89957"/>
    <lineage>
        <taxon>Eukaryota</taxon>
        <taxon>Sar</taxon>
        <taxon>Alveolata</taxon>
        <taxon>Dinophyceae</taxon>
        <taxon>Suessiales</taxon>
        <taxon>Suessiaceae</taxon>
        <taxon>Polarella</taxon>
    </lineage>
</organism>
<evidence type="ECO:0000313" key="3">
    <source>
        <dbReference type="Proteomes" id="UP000654075"/>
    </source>
</evidence>
<evidence type="ECO:0000256" key="1">
    <source>
        <dbReference type="SAM" id="MobiDB-lite"/>
    </source>
</evidence>